<evidence type="ECO:0000256" key="3">
    <source>
        <dbReference type="SAM" id="MobiDB-lite"/>
    </source>
</evidence>
<dbReference type="EMBL" id="PQIB02000006">
    <property type="protein sequence ID" value="RLN12570.1"/>
    <property type="molecule type" value="Genomic_DNA"/>
</dbReference>
<feature type="domain" description="Rho-GAP" evidence="5">
    <location>
        <begin position="317"/>
        <end position="516"/>
    </location>
</feature>
<dbReference type="InterPro" id="IPR001849">
    <property type="entry name" value="PH_domain"/>
</dbReference>
<feature type="compositionally biased region" description="Low complexity" evidence="3">
    <location>
        <begin position="927"/>
        <end position="941"/>
    </location>
</feature>
<accession>A0A3L6S0T9</accession>
<keyword evidence="2" id="KW-0175">Coiled coil</keyword>
<dbReference type="CDD" id="cd00821">
    <property type="entry name" value="PH"/>
    <property type="match status" value="1"/>
</dbReference>
<dbReference type="InterPro" id="IPR000198">
    <property type="entry name" value="RhoGAP_dom"/>
</dbReference>
<feature type="domain" description="PH" evidence="4">
    <location>
        <begin position="167"/>
        <end position="274"/>
    </location>
</feature>
<dbReference type="Pfam" id="PF00620">
    <property type="entry name" value="RhoGAP"/>
    <property type="match status" value="1"/>
</dbReference>
<dbReference type="Proteomes" id="UP000275267">
    <property type="component" value="Unassembled WGS sequence"/>
</dbReference>
<dbReference type="SMART" id="SM00233">
    <property type="entry name" value="PH"/>
    <property type="match status" value="1"/>
</dbReference>
<proteinExistence type="predicted"/>
<feature type="region of interest" description="Disordered" evidence="3">
    <location>
        <begin position="919"/>
        <end position="950"/>
    </location>
</feature>
<dbReference type="SMART" id="SM00324">
    <property type="entry name" value="RhoGAP"/>
    <property type="match status" value="1"/>
</dbReference>
<dbReference type="GO" id="GO:0007165">
    <property type="term" value="P:signal transduction"/>
    <property type="evidence" value="ECO:0007669"/>
    <property type="project" value="InterPro"/>
</dbReference>
<evidence type="ECO:0000256" key="2">
    <source>
        <dbReference type="SAM" id="Coils"/>
    </source>
</evidence>
<reference evidence="7" key="1">
    <citation type="journal article" date="2019" name="Nat. Commun.">
        <title>The genome of broomcorn millet.</title>
        <authorList>
            <person name="Zou C."/>
            <person name="Miki D."/>
            <person name="Li D."/>
            <person name="Tang Q."/>
            <person name="Xiao L."/>
            <person name="Rajput S."/>
            <person name="Deng P."/>
            <person name="Jia W."/>
            <person name="Huang R."/>
            <person name="Zhang M."/>
            <person name="Sun Y."/>
            <person name="Hu J."/>
            <person name="Fu X."/>
            <person name="Schnable P.S."/>
            <person name="Li F."/>
            <person name="Zhang H."/>
            <person name="Feng B."/>
            <person name="Zhu X."/>
            <person name="Liu R."/>
            <person name="Schnable J.C."/>
            <person name="Zhu J.-K."/>
            <person name="Zhang H."/>
        </authorList>
    </citation>
    <scope>NUCLEOTIDE SEQUENCE [LARGE SCALE GENOMIC DNA]</scope>
</reference>
<keyword evidence="7" id="KW-1185">Reference proteome</keyword>
<dbReference type="InterPro" id="IPR052799">
    <property type="entry name" value="Rho_GAP_Regulators"/>
</dbReference>
<organism evidence="6 7">
    <name type="scientific">Panicum miliaceum</name>
    <name type="common">Proso millet</name>
    <name type="synonym">Broomcorn millet</name>
    <dbReference type="NCBI Taxonomy" id="4540"/>
    <lineage>
        <taxon>Eukaryota</taxon>
        <taxon>Viridiplantae</taxon>
        <taxon>Streptophyta</taxon>
        <taxon>Embryophyta</taxon>
        <taxon>Tracheophyta</taxon>
        <taxon>Spermatophyta</taxon>
        <taxon>Magnoliopsida</taxon>
        <taxon>Liliopsida</taxon>
        <taxon>Poales</taxon>
        <taxon>Poaceae</taxon>
        <taxon>PACMAD clade</taxon>
        <taxon>Panicoideae</taxon>
        <taxon>Panicodae</taxon>
        <taxon>Paniceae</taxon>
        <taxon>Panicinae</taxon>
        <taxon>Panicum</taxon>
        <taxon>Panicum sect. Panicum</taxon>
    </lineage>
</organism>
<name>A0A3L6S0T9_PANMI</name>
<evidence type="ECO:0000313" key="6">
    <source>
        <dbReference type="EMBL" id="RLN12570.1"/>
    </source>
</evidence>
<feature type="region of interest" description="Disordered" evidence="3">
    <location>
        <begin position="76"/>
        <end position="106"/>
    </location>
</feature>
<dbReference type="Gene3D" id="1.10.555.10">
    <property type="entry name" value="Rho GTPase activation protein"/>
    <property type="match status" value="1"/>
</dbReference>
<dbReference type="Gene3D" id="2.30.29.30">
    <property type="entry name" value="Pleckstrin-homology domain (PH domain)/Phosphotyrosine-binding domain (PTB)"/>
    <property type="match status" value="1"/>
</dbReference>
<dbReference type="Pfam" id="PF14389">
    <property type="entry name" value="Lzipper-MIP1"/>
    <property type="match status" value="1"/>
</dbReference>
<evidence type="ECO:0000259" key="5">
    <source>
        <dbReference type="PROSITE" id="PS50238"/>
    </source>
</evidence>
<keyword evidence="1" id="KW-0343">GTPase activation</keyword>
<feature type="compositionally biased region" description="Polar residues" evidence="3">
    <location>
        <begin position="778"/>
        <end position="794"/>
    </location>
</feature>
<dbReference type="InterPro" id="IPR025757">
    <property type="entry name" value="MIP1_Leuzipper"/>
</dbReference>
<feature type="coiled-coil region" evidence="2">
    <location>
        <begin position="642"/>
        <end position="708"/>
    </location>
</feature>
<dbReference type="PROSITE" id="PS50003">
    <property type="entry name" value="PH_DOMAIN"/>
    <property type="match status" value="1"/>
</dbReference>
<dbReference type="PANTHER" id="PTHR46265">
    <property type="entry name" value="RHO GTPASE-ACTIVATING PROTEIN 7"/>
    <property type="match status" value="1"/>
</dbReference>
<feature type="region of interest" description="Disordered" evidence="3">
    <location>
        <begin position="523"/>
        <end position="616"/>
    </location>
</feature>
<protein>
    <submittedName>
        <fullName evidence="6">Rho GTPase-activating protein REN1-like</fullName>
    </submittedName>
</protein>
<dbReference type="STRING" id="4540.A0A3L6S0T9"/>
<evidence type="ECO:0000259" key="4">
    <source>
        <dbReference type="PROSITE" id="PS50003"/>
    </source>
</evidence>
<dbReference type="Pfam" id="PF00169">
    <property type="entry name" value="PH"/>
    <property type="match status" value="1"/>
</dbReference>
<dbReference type="OrthoDB" id="2157866at2759"/>
<evidence type="ECO:0000313" key="7">
    <source>
        <dbReference type="Proteomes" id="UP000275267"/>
    </source>
</evidence>
<sequence>MGAAPAICSDNTATAYHSPAPDPLVLELRAGEEPSAWVDPMLEELATSLVLTAGAPAVTSHGVEASLVDTRSPVQGAQWTADSPPVSLVQEGQPGAADADAGSTHPCAVPATPPRHICPALANAEPTTLVSSSQPAENANQFKTCRCGEGDTSETGDSPPTSCPSCQVLKSGHLLLSSKGIGWTSWKKRWFVLTRASLVFFRSDPNVPPPRGAEPIVTLGGIDLNSSGSVVVKEERKLLTVLFPDGRDGRTFTLKAETIEDLNEWRSALESALAQAPSVANTTGQNPIFSTDVAAEPAEAPAEQSEDSSVIGRPAEFALVDADGGPAFLEKALKFIEDHGVKVEGILRQSADVEEVKRRVRDYEKGKNEFSPEEDAHVIGDCIKYVLREMPSSPVPASCCTALIKAYRTDKTRRLDEINRVIYEVFPEPNRQLLQRILKMMQIVGSHKAVNRMSQSALAACMAPLLLRPLLLGECEIDNDFSMGGDGSFQLLQAAAAANHAQAIVIIMMEEFDQIFDDLEEGSCSSDAYTESDDDDVDKEYSTDNDIHDDDGSYDSGEDDIEEDLDDNSEHYSDGSEHGSKINANVKDDKVKNKTSEVAEKSMEKSSSSGHKGKRTLWARTSARKDLSTEEIEYCGDDETLIDKLENTKTDLQSKIAKEAKENAILQASLERRKEELRERRLALEKEVENLRDQLQKERNLRTSLESGVMNLRRGQVSLPSTIDSKTKADLEEVATAESDIMNLKQKVSDLRGQASGQQLCCESCNKRLPSTDRIGGTESSSVEASSIVGNDSASEVGDVEQSRKQTTQHSPSSTDKPGREVVGSISQRAPQRMHSVAREGQDGSSSASKWTFAQKQYSNSPLIWGLHGSSNAHSSGRLEESGGSTAPAASFALAKLTNRLNFLKERRALLASEMQNLDLGRPPAPAAAAAAAAPSAKSPSPKGPEKRKT</sequence>
<dbReference type="GO" id="GO:0005096">
    <property type="term" value="F:GTPase activator activity"/>
    <property type="evidence" value="ECO:0007669"/>
    <property type="project" value="UniProtKB-KW"/>
</dbReference>
<dbReference type="InterPro" id="IPR008936">
    <property type="entry name" value="Rho_GTPase_activation_prot"/>
</dbReference>
<feature type="compositionally biased region" description="Polar residues" evidence="3">
    <location>
        <begin position="805"/>
        <end position="816"/>
    </location>
</feature>
<dbReference type="PANTHER" id="PTHR46265:SF16">
    <property type="entry name" value="OS03G0256800 PROTEIN"/>
    <property type="match status" value="1"/>
</dbReference>
<feature type="region of interest" description="Disordered" evidence="3">
    <location>
        <begin position="768"/>
        <end position="850"/>
    </location>
</feature>
<feature type="compositionally biased region" description="Acidic residues" evidence="3">
    <location>
        <begin position="547"/>
        <end position="567"/>
    </location>
</feature>
<comment type="caution">
    <text evidence="6">The sequence shown here is derived from an EMBL/GenBank/DDBJ whole genome shotgun (WGS) entry which is preliminary data.</text>
</comment>
<dbReference type="PROSITE" id="PS50238">
    <property type="entry name" value="RHOGAP"/>
    <property type="match status" value="1"/>
</dbReference>
<dbReference type="SUPFAM" id="SSF50729">
    <property type="entry name" value="PH domain-like"/>
    <property type="match status" value="1"/>
</dbReference>
<gene>
    <name evidence="6" type="ORF">C2845_PM09G00200</name>
</gene>
<dbReference type="AlphaFoldDB" id="A0A3L6S0T9"/>
<feature type="compositionally biased region" description="Basic and acidic residues" evidence="3">
    <location>
        <begin position="568"/>
        <end position="604"/>
    </location>
</feature>
<dbReference type="InterPro" id="IPR011993">
    <property type="entry name" value="PH-like_dom_sf"/>
</dbReference>
<dbReference type="CDD" id="cd00159">
    <property type="entry name" value="RhoGAP"/>
    <property type="match status" value="1"/>
</dbReference>
<dbReference type="SUPFAM" id="SSF48350">
    <property type="entry name" value="GTPase activation domain, GAP"/>
    <property type="match status" value="1"/>
</dbReference>
<evidence type="ECO:0000256" key="1">
    <source>
        <dbReference type="ARBA" id="ARBA00022468"/>
    </source>
</evidence>